<dbReference type="GO" id="GO:0005576">
    <property type="term" value="C:extracellular region"/>
    <property type="evidence" value="ECO:0007669"/>
    <property type="project" value="UniProtKB-SubCell"/>
</dbReference>
<name>A4GUC3_HAELO</name>
<dbReference type="GO" id="GO:0042742">
    <property type="term" value="P:defense response to bacterium"/>
    <property type="evidence" value="ECO:0007669"/>
    <property type="project" value="UniProtKB-KW"/>
</dbReference>
<evidence type="ECO:0000256" key="2">
    <source>
        <dbReference type="ARBA" id="ARBA00022525"/>
    </source>
</evidence>
<sequence length="73" mass="8145">MKVFSALFLVGLLLAFLAFAAGDEEDSSKPLVRVRRGFGCPFDERACHAHCQSVGRRGGYCGNFRMTCYCYKN</sequence>
<evidence type="ECO:0000256" key="3">
    <source>
        <dbReference type="ARBA" id="ARBA00022529"/>
    </source>
</evidence>
<dbReference type="SUPFAM" id="SSF57095">
    <property type="entry name" value="Scorpion toxin-like"/>
    <property type="match status" value="1"/>
</dbReference>
<evidence type="ECO:0000256" key="5">
    <source>
        <dbReference type="ARBA" id="ARBA00023157"/>
    </source>
</evidence>
<dbReference type="AlphaFoldDB" id="A4GUC3"/>
<protein>
    <submittedName>
        <fullName evidence="8">Midgut defensin</fullName>
    </submittedName>
</protein>
<evidence type="ECO:0000256" key="4">
    <source>
        <dbReference type="ARBA" id="ARBA00023022"/>
    </source>
</evidence>
<keyword evidence="4" id="KW-0044">Antibiotic</keyword>
<feature type="chain" id="PRO_5002669423" evidence="6">
    <location>
        <begin position="23"/>
        <end position="73"/>
    </location>
</feature>
<organism evidence="8">
    <name type="scientific">Haemaphysalis longicornis</name>
    <name type="common">Bush tick</name>
    <dbReference type="NCBI Taxonomy" id="44386"/>
    <lineage>
        <taxon>Eukaryota</taxon>
        <taxon>Metazoa</taxon>
        <taxon>Ecdysozoa</taxon>
        <taxon>Arthropoda</taxon>
        <taxon>Chelicerata</taxon>
        <taxon>Arachnida</taxon>
        <taxon>Acari</taxon>
        <taxon>Parasitiformes</taxon>
        <taxon>Ixodida</taxon>
        <taxon>Ixodoidea</taxon>
        <taxon>Ixodidae</taxon>
        <taxon>Haemaphysalinae</taxon>
        <taxon>Haemaphysalis</taxon>
    </lineage>
</organism>
<proteinExistence type="evidence at transcript level"/>
<evidence type="ECO:0000313" key="8">
    <source>
        <dbReference type="EMBL" id="ABO28925.1"/>
    </source>
</evidence>
<dbReference type="InterPro" id="IPR036574">
    <property type="entry name" value="Scorpion_toxin-like_sf"/>
</dbReference>
<keyword evidence="2" id="KW-0964">Secreted</keyword>
<keyword evidence="5" id="KW-1015">Disulfide bond</keyword>
<evidence type="ECO:0000256" key="1">
    <source>
        <dbReference type="ARBA" id="ARBA00004613"/>
    </source>
</evidence>
<reference evidence="8" key="1">
    <citation type="journal article" date="2007" name="Peptides">
        <title>Sequence characterization and expression patterns of two defensin-like antimicrobial peptides from the tick Haemaphysalis longicornis.</title>
        <authorList>
            <person name="Zhou J."/>
            <person name="Liao M."/>
            <person name="Ueda M."/>
            <person name="Gong H."/>
            <person name="Xuan X."/>
            <person name="Fujisaki K."/>
        </authorList>
    </citation>
    <scope>NUCLEOTIDE SEQUENCE</scope>
</reference>
<accession>A4GUC3</accession>
<feature type="domain" description="Invertebrate defensins family profile" evidence="7">
    <location>
        <begin position="37"/>
        <end position="72"/>
    </location>
</feature>
<dbReference type="InterPro" id="IPR001542">
    <property type="entry name" value="Defensin_invertebrate/fungal"/>
</dbReference>
<dbReference type="PROSITE" id="PS51378">
    <property type="entry name" value="INVERT_DEFENSINS"/>
    <property type="match status" value="1"/>
</dbReference>
<comment type="subcellular location">
    <subcellularLocation>
        <location evidence="1">Secreted</location>
    </subcellularLocation>
</comment>
<keyword evidence="3" id="KW-0929">Antimicrobial</keyword>
<evidence type="ECO:0000259" key="7">
    <source>
        <dbReference type="PROSITE" id="PS51378"/>
    </source>
</evidence>
<feature type="signal peptide" evidence="6">
    <location>
        <begin position="1"/>
        <end position="22"/>
    </location>
</feature>
<evidence type="ECO:0000256" key="6">
    <source>
        <dbReference type="SAM" id="SignalP"/>
    </source>
</evidence>
<dbReference type="Gene3D" id="3.30.30.10">
    <property type="entry name" value="Knottin, scorpion toxin-like"/>
    <property type="match status" value="1"/>
</dbReference>
<dbReference type="Pfam" id="PF01097">
    <property type="entry name" value="Defensin_2"/>
    <property type="match status" value="1"/>
</dbReference>
<dbReference type="EMBL" id="EF432731">
    <property type="protein sequence ID" value="ABO28925.1"/>
    <property type="molecule type" value="mRNA"/>
</dbReference>
<keyword evidence="6" id="KW-0732">Signal</keyword>